<dbReference type="InterPro" id="IPR002938">
    <property type="entry name" value="FAD-bd"/>
</dbReference>
<dbReference type="Pfam" id="PF01494">
    <property type="entry name" value="FAD_binding_3"/>
    <property type="match status" value="1"/>
</dbReference>
<dbReference type="AlphaFoldDB" id="C8CIL1"/>
<feature type="domain" description="FAD-binding" evidence="3">
    <location>
        <begin position="6"/>
        <end position="346"/>
    </location>
</feature>
<evidence type="ECO:0000256" key="2">
    <source>
        <dbReference type="ARBA" id="ARBA00023033"/>
    </source>
</evidence>
<dbReference type="NCBIfam" id="NF005313">
    <property type="entry name" value="PRK06847.1"/>
    <property type="match status" value="1"/>
</dbReference>
<accession>C8CIL1</accession>
<protein>
    <submittedName>
        <fullName evidence="4">Putative monooxygenase</fullName>
    </submittedName>
</protein>
<dbReference type="GO" id="GO:0071949">
    <property type="term" value="F:FAD binding"/>
    <property type="evidence" value="ECO:0007669"/>
    <property type="project" value="InterPro"/>
</dbReference>
<evidence type="ECO:0000256" key="1">
    <source>
        <dbReference type="ARBA" id="ARBA00023002"/>
    </source>
</evidence>
<name>C8CIL1_9BACT</name>
<dbReference type="PANTHER" id="PTHR13789:SF309">
    <property type="entry name" value="PUTATIVE (AFU_ORTHOLOGUE AFUA_6G14510)-RELATED"/>
    <property type="match status" value="1"/>
</dbReference>
<dbReference type="EMBL" id="GQ406244">
    <property type="protein sequence ID" value="ACV30051.1"/>
    <property type="molecule type" value="Genomic_DNA"/>
</dbReference>
<dbReference type="PRINTS" id="PR00420">
    <property type="entry name" value="RNGMNOXGNASE"/>
</dbReference>
<dbReference type="GO" id="GO:0004497">
    <property type="term" value="F:monooxygenase activity"/>
    <property type="evidence" value="ECO:0007669"/>
    <property type="project" value="UniProtKB-KW"/>
</dbReference>
<evidence type="ECO:0000313" key="4">
    <source>
        <dbReference type="EMBL" id="ACV30051.1"/>
    </source>
</evidence>
<reference evidence="4" key="1">
    <citation type="submission" date="2009-07" db="EMBL/GenBank/DDBJ databases">
        <title>Construction of a metagenomic library and prospecting for genes involved in antibiotic biosynthesis.</title>
        <authorList>
            <person name="Schuch V."/>
            <person name="Gomes E.S."/>
            <person name="Lemos E.G.M."/>
        </authorList>
    </citation>
    <scope>NUCLEOTIDE SEQUENCE</scope>
</reference>
<dbReference type="InterPro" id="IPR036188">
    <property type="entry name" value="FAD/NAD-bd_sf"/>
</dbReference>
<organism evidence="4">
    <name type="scientific">uncultured bacterium B7P37metaSE</name>
    <dbReference type="NCBI Taxonomy" id="670783"/>
    <lineage>
        <taxon>Bacteria</taxon>
        <taxon>environmental samples</taxon>
    </lineage>
</organism>
<dbReference type="InterPro" id="IPR050493">
    <property type="entry name" value="FAD-dep_Monooxygenase_BioMet"/>
</dbReference>
<proteinExistence type="predicted"/>
<dbReference type="Gene3D" id="3.50.50.60">
    <property type="entry name" value="FAD/NAD(P)-binding domain"/>
    <property type="match status" value="1"/>
</dbReference>
<evidence type="ECO:0000259" key="3">
    <source>
        <dbReference type="Pfam" id="PF01494"/>
    </source>
</evidence>
<dbReference type="SUPFAM" id="SSF51905">
    <property type="entry name" value="FAD/NAD(P)-binding domain"/>
    <property type="match status" value="1"/>
</dbReference>
<sequence>MVVVSNVLIVGAGMAGMTLGVALKRAGIACEIAEIRPNLTEPGTGISLQGPALRALQSAGLVDGCIERGFGYSHFKTCDASGNVTGTVDLPRLLGPNYPATVGVLRQAVHEVLADGLARLDVPVRLATTVASLTQDDGGVDVVFNDGQRGRYDLVVGADGQGSKIRELLFGTQHRPRYTGQMNWRATVSRPAEVQGRYSYFGPTNKSGFNPISDRQMYIYIVQNVPQRPRWDDAQLPAMMRGLLAEFGGALGRAREEIVTPEQITCRPIFSLILPPPWHRGRAVVIGDAAHTTTPHLASGASIGIEDSVVLARLLHAASSGAPVAAVLEDFTARRYARCKMIVDNSELLGEWEKNPSAPNADTVGVIARSYQALAQPV</sequence>
<keyword evidence="1" id="KW-0560">Oxidoreductase</keyword>
<keyword evidence="2 4" id="KW-0503">Monooxygenase</keyword>
<dbReference type="PANTHER" id="PTHR13789">
    <property type="entry name" value="MONOOXYGENASE"/>
    <property type="match status" value="1"/>
</dbReference>